<dbReference type="EMBL" id="LSSL01003310">
    <property type="protein sequence ID" value="OLY80626.1"/>
    <property type="molecule type" value="Genomic_DNA"/>
</dbReference>
<dbReference type="GO" id="GO:0034501">
    <property type="term" value="P:protein localization to kinetochore"/>
    <property type="evidence" value="ECO:0007669"/>
    <property type="project" value="TreeGrafter"/>
</dbReference>
<dbReference type="GO" id="GO:0005524">
    <property type="term" value="F:ATP binding"/>
    <property type="evidence" value="ECO:0007669"/>
    <property type="project" value="UniProtKB-KW"/>
</dbReference>
<sequence>METRYKRRLRSGQADSMANAGSVGWDFDRPISFDLNAANNQKTNTSPILTGNSIKRFDEYGNQIRKDYSNAFKKSEILSDSVFDDQNPIQQERAKFSQFKSGNEATDPIDKISSEISVLREKRDSSIPYNSYNYDSVSNNPERDNKISDYEAENEIIQRLLNKYSNDNQNTQNKYFSSKLKSLDSPFGQENNLFNSELTRSKSTKNDNRELEDEILREMELELAELDTGNADFTFNKKDEVKTPYTKFDFSITNSLPGKSLSLPESRQLSPEIPENNSILDSKPTQSSQNSFFAEETGLHKDRTFSNLMDTSNNLFSTPVPYNDKKEGPLQNNSIYKSFLDSWSSEKKTDIKMPQLPPKMPLNPNQQAQSDIDADTENDISSSEKSPEGRIIEKMEIEASKLTPLGEAVASGKPKNSEAISEPKFDINAIEKAFENNSAAKVSSTYSPNNQNVFGDDPISSLDKTHRSLYENSARNFVNKSPIEKNNSISNDEIKISDFQYTPDPKKYSNLFHRRNSSQEEINSNISPELNRKLPQSHKKAPSLDSFSLKPPDDFQNNKKTTPPNNHISYSDFRNEMDIDKKAQRLSSEKKLSEKKIIQKDLKPQIPEDIPMKDQKIGSSEKPNSLINQNESNNLRNPIQTAARTINEDVQINASDSRSRSISNGSQPSIFDPKRMIKVNGRIYTKICLSGRGGSSKVYKVLGQKNELYAIKRVSLAKTDPIVVQGYMDECKLLRKLEGNRSIIQLYDSEVQQSNGLFFMVMELGEIDLAGLLRRHGQYPLSMNFIRLYWEQMLQAVGTIHQAKIVHSDLKPANFLLVKGDLKLIDFGIAKAIGNDTTNIHRDQQIGTVNYMSPEALQDTNSGHGKKLMKLGTASDVWSLGVILYQMCYGSTPFSKLSMFQRLVAIPNKQHKIIYPKYRAGMLQLMNSETDPNSPEYVDDATNELIKSTDSIYTQASSPERDDEVEGLDKDRPRDKRLVAPMILVKVVESCLNRDPKQRPKINELLRHPFLTGFDHESNQATGDSVKERERVCKSEMTEEILKKLLSSKSMLSRLNSLQIDGANSDTQNEVEISEIAKSLII</sequence>
<dbReference type="GO" id="GO:0005634">
    <property type="term" value="C:nucleus"/>
    <property type="evidence" value="ECO:0007669"/>
    <property type="project" value="TreeGrafter"/>
</dbReference>
<evidence type="ECO:0000256" key="5">
    <source>
        <dbReference type="ARBA" id="ARBA00022840"/>
    </source>
</evidence>
<feature type="compositionally biased region" description="Polar residues" evidence="7">
    <location>
        <begin position="617"/>
        <end position="632"/>
    </location>
</feature>
<organism evidence="9 10">
    <name type="scientific">Smittium mucronatum</name>
    <dbReference type="NCBI Taxonomy" id="133383"/>
    <lineage>
        <taxon>Eukaryota</taxon>
        <taxon>Fungi</taxon>
        <taxon>Fungi incertae sedis</taxon>
        <taxon>Zoopagomycota</taxon>
        <taxon>Kickxellomycotina</taxon>
        <taxon>Harpellomycetes</taxon>
        <taxon>Harpellales</taxon>
        <taxon>Legeriomycetaceae</taxon>
        <taxon>Smittium</taxon>
    </lineage>
</organism>
<keyword evidence="10" id="KW-1185">Reference proteome</keyword>
<feature type="region of interest" description="Disordered" evidence="7">
    <location>
        <begin position="1"/>
        <end position="20"/>
    </location>
</feature>
<feature type="compositionally biased region" description="Polar residues" evidence="7">
    <location>
        <begin position="558"/>
        <end position="569"/>
    </location>
</feature>
<dbReference type="GO" id="GO:0004674">
    <property type="term" value="F:protein serine/threonine kinase activity"/>
    <property type="evidence" value="ECO:0007669"/>
    <property type="project" value="UniProtKB-KW"/>
</dbReference>
<dbReference type="InterPro" id="IPR011009">
    <property type="entry name" value="Kinase-like_dom_sf"/>
</dbReference>
<dbReference type="PANTHER" id="PTHR22974">
    <property type="entry name" value="MIXED LINEAGE PROTEIN KINASE"/>
    <property type="match status" value="1"/>
</dbReference>
<dbReference type="SUPFAM" id="SSF56112">
    <property type="entry name" value="Protein kinase-like (PK-like)"/>
    <property type="match status" value="1"/>
</dbReference>
<dbReference type="GO" id="GO:0004712">
    <property type="term" value="F:protein serine/threonine/tyrosine kinase activity"/>
    <property type="evidence" value="ECO:0007669"/>
    <property type="project" value="TreeGrafter"/>
</dbReference>
<proteinExistence type="predicted"/>
<keyword evidence="1" id="KW-0723">Serine/threonine-protein kinase</keyword>
<evidence type="ECO:0000313" key="10">
    <source>
        <dbReference type="Proteomes" id="UP000187455"/>
    </source>
</evidence>
<dbReference type="GO" id="GO:0007094">
    <property type="term" value="P:mitotic spindle assembly checkpoint signaling"/>
    <property type="evidence" value="ECO:0007669"/>
    <property type="project" value="TreeGrafter"/>
</dbReference>
<dbReference type="Proteomes" id="UP000187455">
    <property type="component" value="Unassembled WGS sequence"/>
</dbReference>
<dbReference type="Gene3D" id="3.30.200.20">
    <property type="entry name" value="Phosphorylase Kinase, domain 1"/>
    <property type="match status" value="1"/>
</dbReference>
<feature type="domain" description="Protein kinase" evidence="8">
    <location>
        <begin position="684"/>
        <end position="1011"/>
    </location>
</feature>
<evidence type="ECO:0000313" key="9">
    <source>
        <dbReference type="EMBL" id="OLY80626.1"/>
    </source>
</evidence>
<dbReference type="InterPro" id="IPR000719">
    <property type="entry name" value="Prot_kinase_dom"/>
</dbReference>
<feature type="compositionally biased region" description="Basic residues" evidence="7">
    <location>
        <begin position="1"/>
        <end position="10"/>
    </location>
</feature>
<dbReference type="PROSITE" id="PS50011">
    <property type="entry name" value="PROTEIN_KINASE_DOM"/>
    <property type="match status" value="1"/>
</dbReference>
<evidence type="ECO:0000256" key="6">
    <source>
        <dbReference type="SAM" id="Coils"/>
    </source>
</evidence>
<feature type="region of interest" description="Disordered" evidence="7">
    <location>
        <begin position="515"/>
        <end position="632"/>
    </location>
</feature>
<evidence type="ECO:0000256" key="2">
    <source>
        <dbReference type="ARBA" id="ARBA00022679"/>
    </source>
</evidence>
<gene>
    <name evidence="9" type="ORF">AYI68_g5276</name>
</gene>
<dbReference type="Gene3D" id="1.10.510.10">
    <property type="entry name" value="Transferase(Phosphotransferase) domain 1"/>
    <property type="match status" value="1"/>
</dbReference>
<dbReference type="InterPro" id="IPR027084">
    <property type="entry name" value="Mps1_cat"/>
</dbReference>
<evidence type="ECO:0000256" key="3">
    <source>
        <dbReference type="ARBA" id="ARBA00022741"/>
    </source>
</evidence>
<protein>
    <submittedName>
        <fullName evidence="9">Serine/threonine-protein kinase mph1</fullName>
    </submittedName>
</protein>
<accession>A0A1R0GUP9</accession>
<feature type="coiled-coil region" evidence="6">
    <location>
        <begin position="147"/>
        <end position="174"/>
    </location>
</feature>
<reference evidence="9 10" key="1">
    <citation type="journal article" date="2016" name="Mol. Biol. Evol.">
        <title>Genome-Wide Survey of Gut Fungi (Harpellales) Reveals the First Horizontally Transferred Ubiquitin Gene from a Mosquito Host.</title>
        <authorList>
            <person name="Wang Y."/>
            <person name="White M.M."/>
            <person name="Kvist S."/>
            <person name="Moncalvo J.M."/>
        </authorList>
    </citation>
    <scope>NUCLEOTIDE SEQUENCE [LARGE SCALE GENOMIC DNA]</scope>
    <source>
        <strain evidence="9 10">ALG-7-W6</strain>
    </source>
</reference>
<keyword evidence="5" id="KW-0067">ATP-binding</keyword>
<dbReference type="AlphaFoldDB" id="A0A1R0GUP9"/>
<keyword evidence="2" id="KW-0808">Transferase</keyword>
<evidence type="ECO:0000256" key="4">
    <source>
        <dbReference type="ARBA" id="ARBA00022777"/>
    </source>
</evidence>
<dbReference type="GO" id="GO:0033316">
    <property type="term" value="P:meiotic spindle assembly checkpoint signaling"/>
    <property type="evidence" value="ECO:0007669"/>
    <property type="project" value="TreeGrafter"/>
</dbReference>
<feature type="compositionally biased region" description="Basic and acidic residues" evidence="7">
    <location>
        <begin position="573"/>
        <end position="603"/>
    </location>
</feature>
<comment type="caution">
    <text evidence="9">The sequence shown here is derived from an EMBL/GenBank/DDBJ whole genome shotgun (WGS) entry which is preliminary data.</text>
</comment>
<dbReference type="Pfam" id="PF00069">
    <property type="entry name" value="Pkinase"/>
    <property type="match status" value="1"/>
</dbReference>
<evidence type="ECO:0000256" key="7">
    <source>
        <dbReference type="SAM" id="MobiDB-lite"/>
    </source>
</evidence>
<dbReference type="FunFam" id="3.30.200.20:FF:000131">
    <property type="entry name" value="Dual specificity protein kinase TTK"/>
    <property type="match status" value="1"/>
</dbReference>
<keyword evidence="3" id="KW-0547">Nucleotide-binding</keyword>
<feature type="region of interest" description="Disordered" evidence="7">
    <location>
        <begin position="259"/>
        <end position="291"/>
    </location>
</feature>
<dbReference type="PANTHER" id="PTHR22974:SF21">
    <property type="entry name" value="DUAL SPECIFICITY PROTEIN KINASE TTK"/>
    <property type="match status" value="1"/>
</dbReference>
<dbReference type="STRING" id="133383.A0A1R0GUP9"/>
<feature type="region of interest" description="Disordered" evidence="7">
    <location>
        <begin position="351"/>
        <end position="391"/>
    </location>
</feature>
<dbReference type="GO" id="GO:0000776">
    <property type="term" value="C:kinetochore"/>
    <property type="evidence" value="ECO:0007669"/>
    <property type="project" value="TreeGrafter"/>
</dbReference>
<dbReference type="PROSITE" id="PS00108">
    <property type="entry name" value="PROTEIN_KINASE_ST"/>
    <property type="match status" value="1"/>
</dbReference>
<dbReference type="OrthoDB" id="20524at2759"/>
<dbReference type="CDD" id="cd14131">
    <property type="entry name" value="PKc_Mps1"/>
    <property type="match status" value="1"/>
</dbReference>
<name>A0A1R0GUP9_9FUNG</name>
<evidence type="ECO:0000256" key="1">
    <source>
        <dbReference type="ARBA" id="ARBA00022527"/>
    </source>
</evidence>
<keyword evidence="6" id="KW-0175">Coiled coil</keyword>
<evidence type="ECO:0000259" key="8">
    <source>
        <dbReference type="PROSITE" id="PS50011"/>
    </source>
</evidence>
<feature type="region of interest" description="Disordered" evidence="7">
    <location>
        <begin position="950"/>
        <end position="972"/>
    </location>
</feature>
<dbReference type="SMART" id="SM00220">
    <property type="entry name" value="S_TKc"/>
    <property type="match status" value="1"/>
</dbReference>
<keyword evidence="4 9" id="KW-0418">Kinase</keyword>
<dbReference type="GO" id="GO:0098813">
    <property type="term" value="P:nuclear chromosome segregation"/>
    <property type="evidence" value="ECO:0007669"/>
    <property type="project" value="UniProtKB-ARBA"/>
</dbReference>
<dbReference type="InterPro" id="IPR008271">
    <property type="entry name" value="Ser/Thr_kinase_AS"/>
</dbReference>